<evidence type="ECO:0000313" key="2">
    <source>
        <dbReference type="Proteomes" id="UP001165652"/>
    </source>
</evidence>
<evidence type="ECO:0000313" key="1">
    <source>
        <dbReference type="EMBL" id="MDC7784776.1"/>
    </source>
</evidence>
<gene>
    <name evidence="1" type="ORF">PQJ73_03690</name>
</gene>
<name>A0ABT5J5V7_RHOTP</name>
<reference evidence="1" key="1">
    <citation type="journal article" date="2023" name="Microbiol Resour">
        <title>Genome Sequences of Rhodoplanes serenus and Two Thermotolerant Strains, Rhodoplanes tepidamans and 'Rhodoplanes cryptolactis,' Further Refine the Genus.</title>
        <authorList>
            <person name="Rayyan A.A."/>
            <person name="Kyndt J.A."/>
        </authorList>
    </citation>
    <scope>NUCLEOTIDE SEQUENCE</scope>
    <source>
        <strain evidence="1">DSM 9987</strain>
    </source>
</reference>
<evidence type="ECO:0008006" key="3">
    <source>
        <dbReference type="Google" id="ProtNLM"/>
    </source>
</evidence>
<proteinExistence type="predicted"/>
<organism evidence="1 2">
    <name type="scientific">Rhodoplanes tepidamans</name>
    <name type="common">Rhodoplanes cryptolactis</name>
    <dbReference type="NCBI Taxonomy" id="200616"/>
    <lineage>
        <taxon>Bacteria</taxon>
        <taxon>Pseudomonadati</taxon>
        <taxon>Pseudomonadota</taxon>
        <taxon>Alphaproteobacteria</taxon>
        <taxon>Hyphomicrobiales</taxon>
        <taxon>Nitrobacteraceae</taxon>
        <taxon>Rhodoplanes</taxon>
    </lineage>
</organism>
<reference evidence="1" key="2">
    <citation type="submission" date="2023-02" db="EMBL/GenBank/DDBJ databases">
        <authorList>
            <person name="Rayyan A."/>
            <person name="Meyer T."/>
            <person name="Kyndt J.A."/>
        </authorList>
    </citation>
    <scope>NUCLEOTIDE SEQUENCE</scope>
    <source>
        <strain evidence="1">DSM 9987</strain>
    </source>
</reference>
<comment type="caution">
    <text evidence="1">The sequence shown here is derived from an EMBL/GenBank/DDBJ whole genome shotgun (WGS) entry which is preliminary data.</text>
</comment>
<dbReference type="EMBL" id="JAQQLI010000003">
    <property type="protein sequence ID" value="MDC7784776.1"/>
    <property type="molecule type" value="Genomic_DNA"/>
</dbReference>
<dbReference type="RefSeq" id="WP_272775622.1">
    <property type="nucleotide sequence ID" value="NZ_JAQQLI010000003.1"/>
</dbReference>
<dbReference type="Proteomes" id="UP001165652">
    <property type="component" value="Unassembled WGS sequence"/>
</dbReference>
<protein>
    <recommendedName>
        <fullName evidence="3">Bro-N domain-containing protein</fullName>
    </recommendedName>
</protein>
<keyword evidence="2" id="KW-1185">Reference proteome</keyword>
<sequence length="86" mass="9668">MADVDWSDPCARAAALRAAYYAIVGGQGTQRIRFADREVWFTATKIDVLRTELRQAEAECAAKQGVDSPHRRFAIRAGSRRLPRTF</sequence>
<accession>A0ABT5J5V7</accession>